<proteinExistence type="predicted"/>
<name>A0ABV6MVM6_9PSEU</name>
<reference evidence="5 6" key="1">
    <citation type="submission" date="2024-09" db="EMBL/GenBank/DDBJ databases">
        <authorList>
            <person name="Sun Q."/>
            <person name="Mori K."/>
        </authorList>
    </citation>
    <scope>NUCLEOTIDE SEQUENCE [LARGE SCALE GENOMIC DNA]</scope>
    <source>
        <strain evidence="5 6">TBRC 1432</strain>
    </source>
</reference>
<sequence length="214" mass="22993">MNSRLPLVEALFFLAHDEFTGKPQVARAPLEICLCGAIMCDLLFTGRISVNDGCPAATGKHGRGDRASAEVLAEIAAEPTGYPVREWIDHLRPTAVDRVVGQLADGGLITKVADRGLLRRTLRYPPVDLLVAAGGRAEIRAAVLGPGRPDVYNVSLALLAWHLGLDDLCEPQLDRRMLRAWLDRAAKPMPPAATEVLAAVESAIAASVYGGERR</sequence>
<dbReference type="InterPro" id="IPR038261">
    <property type="entry name" value="GPP34-like_sf"/>
</dbReference>
<keyword evidence="4" id="KW-0472">Membrane</keyword>
<dbReference type="EMBL" id="JBHLUD010000007">
    <property type="protein sequence ID" value="MFC0544327.1"/>
    <property type="molecule type" value="Genomic_DNA"/>
</dbReference>
<comment type="caution">
    <text evidence="5">The sequence shown here is derived from an EMBL/GenBank/DDBJ whole genome shotgun (WGS) entry which is preliminary data.</text>
</comment>
<dbReference type="Gene3D" id="1.10.3630.10">
    <property type="entry name" value="yeast vps74-n-term truncation variant domain like"/>
    <property type="match status" value="1"/>
</dbReference>
<evidence type="ECO:0000256" key="2">
    <source>
        <dbReference type="ARBA" id="ARBA00023034"/>
    </source>
</evidence>
<protein>
    <submittedName>
        <fullName evidence="5">GPP34 family phosphoprotein</fullName>
    </submittedName>
</protein>
<keyword evidence="2" id="KW-0333">Golgi apparatus</keyword>
<dbReference type="Pfam" id="PF05719">
    <property type="entry name" value="GPP34"/>
    <property type="match status" value="1"/>
</dbReference>
<evidence type="ECO:0000256" key="1">
    <source>
        <dbReference type="ARBA" id="ARBA00004255"/>
    </source>
</evidence>
<evidence type="ECO:0000256" key="3">
    <source>
        <dbReference type="ARBA" id="ARBA00023121"/>
    </source>
</evidence>
<dbReference type="InterPro" id="IPR008628">
    <property type="entry name" value="GPP34-like"/>
</dbReference>
<dbReference type="RefSeq" id="WP_273935823.1">
    <property type="nucleotide sequence ID" value="NZ_CP097263.1"/>
</dbReference>
<evidence type="ECO:0000313" key="6">
    <source>
        <dbReference type="Proteomes" id="UP001589810"/>
    </source>
</evidence>
<evidence type="ECO:0000256" key="4">
    <source>
        <dbReference type="ARBA" id="ARBA00023136"/>
    </source>
</evidence>
<keyword evidence="3" id="KW-0446">Lipid-binding</keyword>
<organism evidence="5 6">
    <name type="scientific">Kutzneria chonburiensis</name>
    <dbReference type="NCBI Taxonomy" id="1483604"/>
    <lineage>
        <taxon>Bacteria</taxon>
        <taxon>Bacillati</taxon>
        <taxon>Actinomycetota</taxon>
        <taxon>Actinomycetes</taxon>
        <taxon>Pseudonocardiales</taxon>
        <taxon>Pseudonocardiaceae</taxon>
        <taxon>Kutzneria</taxon>
    </lineage>
</organism>
<keyword evidence="6" id="KW-1185">Reference proteome</keyword>
<accession>A0ABV6MVM6</accession>
<dbReference type="Proteomes" id="UP001589810">
    <property type="component" value="Unassembled WGS sequence"/>
</dbReference>
<comment type="subcellular location">
    <subcellularLocation>
        <location evidence="1">Golgi apparatus membrane</location>
        <topology evidence="1">Peripheral membrane protein</topology>
        <orientation evidence="1">Cytoplasmic side</orientation>
    </subcellularLocation>
</comment>
<evidence type="ECO:0000313" key="5">
    <source>
        <dbReference type="EMBL" id="MFC0544327.1"/>
    </source>
</evidence>
<gene>
    <name evidence="5" type="ORF">ACFFH7_22675</name>
</gene>